<organism evidence="1 2">
    <name type="scientific">Saccoglossus kowalevskii</name>
    <name type="common">Acorn worm</name>
    <dbReference type="NCBI Taxonomy" id="10224"/>
    <lineage>
        <taxon>Eukaryota</taxon>
        <taxon>Metazoa</taxon>
        <taxon>Hemichordata</taxon>
        <taxon>Enteropneusta</taxon>
        <taxon>Harrimaniidae</taxon>
        <taxon>Saccoglossus</taxon>
    </lineage>
</organism>
<dbReference type="GeneID" id="102803386"/>
<proteinExistence type="predicted"/>
<gene>
    <name evidence="2" type="primary">LOC102803386</name>
</gene>
<dbReference type="RefSeq" id="XP_006820622.1">
    <property type="nucleotide sequence ID" value="XM_006820559.1"/>
</dbReference>
<protein>
    <submittedName>
        <fullName evidence="2">Glutathione S-transferase C-terminal domain-containing protein-like</fullName>
    </submittedName>
</protein>
<dbReference type="PANTHER" id="PTHR13369">
    <property type="match status" value="1"/>
</dbReference>
<keyword evidence="1" id="KW-1185">Reference proteome</keyword>
<dbReference type="Proteomes" id="UP000694865">
    <property type="component" value="Unplaced"/>
</dbReference>
<reference evidence="2" key="1">
    <citation type="submission" date="2025-08" db="UniProtKB">
        <authorList>
            <consortium name="RefSeq"/>
        </authorList>
    </citation>
    <scope>IDENTIFICATION</scope>
    <source>
        <tissue evidence="2">Testes</tissue>
    </source>
</reference>
<evidence type="ECO:0000313" key="1">
    <source>
        <dbReference type="Proteomes" id="UP000694865"/>
    </source>
</evidence>
<sequence length="174" mass="19506">MASPKESVYLCCHDNNGKNLPLESQIVVFLYAFCDLTAKTCETVLVRNDRVVANDGSQEDSIFHGTGRGLNIKVEEKDVIPACVQKCQLPVLLTNHNGINCCKYGLANVLRNLIYIANDVHPERELLKLLGYNETCLKSCAESSQWTKLCEIEIPESISYFCQHNHRNGTIPFS</sequence>
<feature type="non-terminal residue" evidence="2">
    <location>
        <position position="174"/>
    </location>
</feature>
<accession>A0ABM0MKT1</accession>
<dbReference type="PANTHER" id="PTHR13369:SF0">
    <property type="entry name" value="GLUTATHIONE S-TRANSFERASE C-TERMINAL DOMAIN-CONTAINING PROTEIN"/>
    <property type="match status" value="1"/>
</dbReference>
<evidence type="ECO:0000313" key="2">
    <source>
        <dbReference type="RefSeq" id="XP_006820622.1"/>
    </source>
</evidence>
<name>A0ABM0MKT1_SACKO</name>